<dbReference type="GO" id="GO:0008270">
    <property type="term" value="F:zinc ion binding"/>
    <property type="evidence" value="ECO:0007669"/>
    <property type="project" value="UniProtKB-KW"/>
</dbReference>
<evidence type="ECO:0000256" key="1">
    <source>
        <dbReference type="PROSITE-ProRule" id="PRU00325"/>
    </source>
</evidence>
<protein>
    <recommendedName>
        <fullName evidence="2">SWIM-type domain-containing protein</fullName>
    </recommendedName>
</protein>
<feature type="domain" description="SWIM-type" evidence="2">
    <location>
        <begin position="67"/>
        <end position="102"/>
    </location>
</feature>
<comment type="caution">
    <text evidence="3">The sequence shown here is derived from an EMBL/GenBank/DDBJ whole genome shotgun (WGS) entry which is preliminary data.</text>
</comment>
<dbReference type="Pfam" id="PF04434">
    <property type="entry name" value="SWIM"/>
    <property type="match status" value="1"/>
</dbReference>
<keyword evidence="4" id="KW-1185">Reference proteome</keyword>
<gene>
    <name evidence="3" type="ORF">GFC01_03715</name>
</gene>
<dbReference type="Proteomes" id="UP000441717">
    <property type="component" value="Unassembled WGS sequence"/>
</dbReference>
<keyword evidence="1" id="KW-0863">Zinc-finger</keyword>
<dbReference type="AlphaFoldDB" id="A0A6N7IP61"/>
<dbReference type="OrthoDB" id="7593573at2"/>
<keyword evidence="1" id="KW-0479">Metal-binding</keyword>
<reference evidence="3 4" key="1">
    <citation type="submission" date="2019-10" db="EMBL/GenBank/DDBJ databases">
        <title>Comparative genomics of sulfur disproportionating microorganisms.</title>
        <authorList>
            <person name="Ward L.M."/>
            <person name="Bertran E."/>
            <person name="Johnston D."/>
        </authorList>
    </citation>
    <scope>NUCLEOTIDE SEQUENCE [LARGE SCALE GENOMIC DNA]</scope>
    <source>
        <strain evidence="3 4">DSM 14055</strain>
    </source>
</reference>
<keyword evidence="1" id="KW-0862">Zinc</keyword>
<dbReference type="PROSITE" id="PS50966">
    <property type="entry name" value="ZF_SWIM"/>
    <property type="match status" value="1"/>
</dbReference>
<evidence type="ECO:0000313" key="3">
    <source>
        <dbReference type="EMBL" id="MQL51383.1"/>
    </source>
</evidence>
<evidence type="ECO:0000259" key="2">
    <source>
        <dbReference type="PROSITE" id="PS50966"/>
    </source>
</evidence>
<name>A0A6N7IP61_9FIRM</name>
<accession>A0A6N7IP61</accession>
<dbReference type="EMBL" id="WHYR01000007">
    <property type="protein sequence ID" value="MQL51383.1"/>
    <property type="molecule type" value="Genomic_DNA"/>
</dbReference>
<sequence>MVVMSGRKSTTNRYNLPPLTETQIRDMADPRSFERGRNYYHDGAIIDPVRQGMELRGECSGSRYQPYRVRVRFSDRGIVDASCTCPRGGFCKHIVALLLTYVHEPESFRELAPLEEMLARFDKEDLISLIGKMIDREPSLLSLLELSASAARGAVDAASCRRQALAALRHEDPSLIEADLRGMLNMAEHTAAKEDWPGAGTVCHALLSVLSSGYEDIQFMDEEGDIAAVAGDCAELLGECLARGRPDARTRREWLQALLEAELADIRLGGVDFASGAFDAILEYATEEEWVVLEERIREAMEESNEWKKEMLVRMLVSWREKHGRHEEAGDIIRTLGTPEQHMLWLVGEGKPDAAVDIARQHCLDKPGVITRLAGELVEAGAREQAVSLVTELAQGAASHWSYVQWLAEYYRAQEDWEAALQWQRRVFLQNPGVDSFAVLENISKKLGIWEQVRSELLHAPEIEKKPHVLLEIALHEGDVARALELLPRVRSWGWRNYKESVAGVAEKERPEDAIALYKELVEEAIGRRQRKAYREAAAYLHRIRKLCRRTGAQENWEDYLAALRRKYARFPALQEELDGAGLP</sequence>
<organism evidence="3 4">
    <name type="scientific">Desulfofundulus thermobenzoicus</name>
    <dbReference type="NCBI Taxonomy" id="29376"/>
    <lineage>
        <taxon>Bacteria</taxon>
        <taxon>Bacillati</taxon>
        <taxon>Bacillota</taxon>
        <taxon>Clostridia</taxon>
        <taxon>Eubacteriales</taxon>
        <taxon>Peptococcaceae</taxon>
        <taxon>Desulfofundulus</taxon>
    </lineage>
</organism>
<evidence type="ECO:0000313" key="4">
    <source>
        <dbReference type="Proteomes" id="UP000441717"/>
    </source>
</evidence>
<dbReference type="InterPro" id="IPR011990">
    <property type="entry name" value="TPR-like_helical_dom_sf"/>
</dbReference>
<proteinExistence type="predicted"/>
<dbReference type="Gene3D" id="1.25.40.10">
    <property type="entry name" value="Tetratricopeptide repeat domain"/>
    <property type="match status" value="1"/>
</dbReference>
<dbReference type="InterPro" id="IPR007527">
    <property type="entry name" value="Znf_SWIM"/>
</dbReference>